<sequence>MEELELFYTLEEVLENAGLRLAELQAFRSLKMTKETVSERVVTRRMASPAGNPKVNVDVSVIPVTDLR</sequence>
<dbReference type="AlphaFoldDB" id="A0AA88ACA2"/>
<keyword evidence="2" id="KW-1185">Reference proteome</keyword>
<evidence type="ECO:0000313" key="1">
    <source>
        <dbReference type="EMBL" id="GMN37566.1"/>
    </source>
</evidence>
<dbReference type="EMBL" id="BTGU01000007">
    <property type="protein sequence ID" value="GMN37566.1"/>
    <property type="molecule type" value="Genomic_DNA"/>
</dbReference>
<name>A0AA88ACA2_FICCA</name>
<reference evidence="1" key="1">
    <citation type="submission" date="2023-07" db="EMBL/GenBank/DDBJ databases">
        <title>draft genome sequence of fig (Ficus carica).</title>
        <authorList>
            <person name="Takahashi T."/>
            <person name="Nishimura K."/>
        </authorList>
    </citation>
    <scope>NUCLEOTIDE SEQUENCE</scope>
</reference>
<proteinExistence type="predicted"/>
<dbReference type="Proteomes" id="UP001187192">
    <property type="component" value="Unassembled WGS sequence"/>
</dbReference>
<comment type="caution">
    <text evidence="1">The sequence shown here is derived from an EMBL/GenBank/DDBJ whole genome shotgun (WGS) entry which is preliminary data.</text>
</comment>
<protein>
    <submittedName>
        <fullName evidence="1">Uncharacterized protein</fullName>
    </submittedName>
</protein>
<accession>A0AA88ACA2</accession>
<evidence type="ECO:0000313" key="2">
    <source>
        <dbReference type="Proteomes" id="UP001187192"/>
    </source>
</evidence>
<gene>
    <name evidence="1" type="ORF">TIFTF001_006934</name>
</gene>
<organism evidence="1 2">
    <name type="scientific">Ficus carica</name>
    <name type="common">Common fig</name>
    <dbReference type="NCBI Taxonomy" id="3494"/>
    <lineage>
        <taxon>Eukaryota</taxon>
        <taxon>Viridiplantae</taxon>
        <taxon>Streptophyta</taxon>
        <taxon>Embryophyta</taxon>
        <taxon>Tracheophyta</taxon>
        <taxon>Spermatophyta</taxon>
        <taxon>Magnoliopsida</taxon>
        <taxon>eudicotyledons</taxon>
        <taxon>Gunneridae</taxon>
        <taxon>Pentapetalae</taxon>
        <taxon>rosids</taxon>
        <taxon>fabids</taxon>
        <taxon>Rosales</taxon>
        <taxon>Moraceae</taxon>
        <taxon>Ficeae</taxon>
        <taxon>Ficus</taxon>
    </lineage>
</organism>